<keyword evidence="5" id="KW-0645">Protease</keyword>
<comment type="caution">
    <text evidence="5">The sequence shown here is derived from an EMBL/GenBank/DDBJ whole genome shotgun (WGS) entry which is preliminary data.</text>
</comment>
<dbReference type="FunFam" id="1.10.8.60:FF:000002">
    <property type="entry name" value="ATP-dependent Clp protease ATP-binding subunit ClpX"/>
    <property type="match status" value="1"/>
</dbReference>
<dbReference type="GO" id="GO:0140662">
    <property type="term" value="F:ATP-dependent protein folding chaperone"/>
    <property type="evidence" value="ECO:0007669"/>
    <property type="project" value="InterPro"/>
</dbReference>
<dbReference type="PANTHER" id="PTHR48102">
    <property type="entry name" value="ATP-DEPENDENT CLP PROTEASE ATP-BINDING SUBUNIT CLPX-LIKE, MITOCHONDRIAL-RELATED"/>
    <property type="match status" value="1"/>
</dbReference>
<dbReference type="GO" id="GO:0005524">
    <property type="term" value="F:ATP binding"/>
    <property type="evidence" value="ECO:0000318"/>
    <property type="project" value="GO_Central"/>
</dbReference>
<evidence type="ECO:0000256" key="1">
    <source>
        <dbReference type="ARBA" id="ARBA00022741"/>
    </source>
</evidence>
<sequence>MMTVLFSNRPLSITAGEVGIYQAVNLCPHCRTAFYFRPFKLEPLQGSFIEIGRVKGGEKEEGDEMAGSSGKSDGKIWEKLRSYSGSNGCDEGGCENVMKDSEGRKEEGCGARGWGGANLGIELLTPKEICKGLDQFVVGQERAKKVLSVAVYNHYKRIYHSSLNKKSDSDSGKVRDELENIDNDSVELEKSNVLLMGPTGSEDWMRITREPYYVVQSLLLILYRAGYVGEDVESVLYKLLEAADFDVEAAQQGVVYIDEVDKITKKAESQNIGRDVSGEGVQQALLKMLEGTIVSVPDNRARKHPRGDTIQMDTKDILFICGGAFVGLEKTISERRQDSSIGFGAPVRTNMRIGGLTDAVVTSSLLESVESDDLTAYGLIPEFVGRFPVLVSLSSLDEDQLVQVLTEPKNALCKQYKQMFNLNNVKLQFTENALRLIAKKAIAKNTGARGLRSILESILTEAMFEVPGSKPGEESVEVVLVDEEAVGTADKAGCGAKILRGSSRVENISHPTGSTMSMEKNEATKEDLDSEFEAPARALSL</sequence>
<dbReference type="NCBIfam" id="NF003745">
    <property type="entry name" value="PRK05342.1"/>
    <property type="match status" value="1"/>
</dbReference>
<dbReference type="STRING" id="4072.A0A2G2Y1Q3"/>
<dbReference type="OMA" id="EDAYMMS"/>
<reference evidence="5 6" key="1">
    <citation type="journal article" date="2014" name="Nat. Genet.">
        <title>Genome sequence of the hot pepper provides insights into the evolution of pungency in Capsicum species.</title>
        <authorList>
            <person name="Kim S."/>
            <person name="Park M."/>
            <person name="Yeom S.I."/>
            <person name="Kim Y.M."/>
            <person name="Lee J.M."/>
            <person name="Lee H.A."/>
            <person name="Seo E."/>
            <person name="Choi J."/>
            <person name="Cheong K."/>
            <person name="Kim K.T."/>
            <person name="Jung K."/>
            <person name="Lee G.W."/>
            <person name="Oh S.K."/>
            <person name="Bae C."/>
            <person name="Kim S.B."/>
            <person name="Lee H.Y."/>
            <person name="Kim S.Y."/>
            <person name="Kim M.S."/>
            <person name="Kang B.C."/>
            <person name="Jo Y.D."/>
            <person name="Yang H.B."/>
            <person name="Jeong H.J."/>
            <person name="Kang W.H."/>
            <person name="Kwon J.K."/>
            <person name="Shin C."/>
            <person name="Lim J.Y."/>
            <person name="Park J.H."/>
            <person name="Huh J.H."/>
            <person name="Kim J.S."/>
            <person name="Kim B.D."/>
            <person name="Cohen O."/>
            <person name="Paran I."/>
            <person name="Suh M.C."/>
            <person name="Lee S.B."/>
            <person name="Kim Y.K."/>
            <person name="Shin Y."/>
            <person name="Noh S.J."/>
            <person name="Park J."/>
            <person name="Seo Y.S."/>
            <person name="Kwon S.Y."/>
            <person name="Kim H.A."/>
            <person name="Park J.M."/>
            <person name="Kim H.J."/>
            <person name="Choi S.B."/>
            <person name="Bosland P.W."/>
            <person name="Reeves G."/>
            <person name="Jo S.H."/>
            <person name="Lee B.W."/>
            <person name="Cho H.T."/>
            <person name="Choi H.S."/>
            <person name="Lee M.S."/>
            <person name="Yu Y."/>
            <person name="Do Choi Y."/>
            <person name="Park B.S."/>
            <person name="van Deynze A."/>
            <person name="Ashrafi H."/>
            <person name="Hill T."/>
            <person name="Kim W.T."/>
            <person name="Pai H.S."/>
            <person name="Ahn H.K."/>
            <person name="Yeam I."/>
            <person name="Giovannoni J.J."/>
            <person name="Rose J.K."/>
            <person name="Sorensen I."/>
            <person name="Lee S.J."/>
            <person name="Kim R.W."/>
            <person name="Choi I.Y."/>
            <person name="Choi B.S."/>
            <person name="Lim J.S."/>
            <person name="Lee Y.H."/>
            <person name="Choi D."/>
        </authorList>
    </citation>
    <scope>NUCLEOTIDE SEQUENCE [LARGE SCALE GENOMIC DNA]</scope>
    <source>
        <strain evidence="6">cv. CM334</strain>
    </source>
</reference>
<dbReference type="InterPro" id="IPR004487">
    <property type="entry name" value="Clp_protease_ATP-bd_su_ClpX"/>
</dbReference>
<keyword evidence="5" id="KW-0378">Hydrolase</keyword>
<keyword evidence="2 5" id="KW-0067">ATP-binding</keyword>
<dbReference type="GO" id="GO:0051082">
    <property type="term" value="F:unfolded protein binding"/>
    <property type="evidence" value="ECO:0007669"/>
    <property type="project" value="InterPro"/>
</dbReference>
<name>A0A2G2Y1Q3_CAPAN</name>
<dbReference type="Pfam" id="PF10431">
    <property type="entry name" value="ClpB_D2-small"/>
    <property type="match status" value="1"/>
</dbReference>
<gene>
    <name evidence="5" type="ORF">T459_32508</name>
</gene>
<accession>A0A2G2Y1Q3</accession>
<dbReference type="Gene3D" id="1.10.8.60">
    <property type="match status" value="1"/>
</dbReference>
<feature type="domain" description="Clp ATPase C-terminal" evidence="4">
    <location>
        <begin position="396"/>
        <end position="487"/>
    </location>
</feature>
<feature type="compositionally biased region" description="Polar residues" evidence="3">
    <location>
        <begin position="505"/>
        <end position="518"/>
    </location>
</feature>
<evidence type="ECO:0000256" key="2">
    <source>
        <dbReference type="ARBA" id="ARBA00022840"/>
    </source>
</evidence>
<evidence type="ECO:0000259" key="4">
    <source>
        <dbReference type="SMART" id="SM01086"/>
    </source>
</evidence>
<dbReference type="CDD" id="cd19497">
    <property type="entry name" value="RecA-like_ClpX"/>
    <property type="match status" value="1"/>
</dbReference>
<dbReference type="InterPro" id="IPR050052">
    <property type="entry name" value="ATP-dep_Clp_protease_ClpX"/>
</dbReference>
<protein>
    <submittedName>
        <fullName evidence="5">ATP-dependent Clp protease ATP-binding subunit ClpX</fullName>
    </submittedName>
</protein>
<dbReference type="InterPro" id="IPR019489">
    <property type="entry name" value="Clp_ATPase_C"/>
</dbReference>
<dbReference type="InterPro" id="IPR027417">
    <property type="entry name" value="P-loop_NTPase"/>
</dbReference>
<dbReference type="GO" id="GO:0051603">
    <property type="term" value="P:proteolysis involved in protein catabolic process"/>
    <property type="evidence" value="ECO:0000318"/>
    <property type="project" value="GO_Central"/>
</dbReference>
<organism evidence="5 6">
    <name type="scientific">Capsicum annuum</name>
    <name type="common">Capsicum pepper</name>
    <dbReference type="NCBI Taxonomy" id="4072"/>
    <lineage>
        <taxon>Eukaryota</taxon>
        <taxon>Viridiplantae</taxon>
        <taxon>Streptophyta</taxon>
        <taxon>Embryophyta</taxon>
        <taxon>Tracheophyta</taxon>
        <taxon>Spermatophyta</taxon>
        <taxon>Magnoliopsida</taxon>
        <taxon>eudicotyledons</taxon>
        <taxon>Gunneridae</taxon>
        <taxon>Pentapetalae</taxon>
        <taxon>asterids</taxon>
        <taxon>lamiids</taxon>
        <taxon>Solanales</taxon>
        <taxon>Solanaceae</taxon>
        <taxon>Solanoideae</taxon>
        <taxon>Capsiceae</taxon>
        <taxon>Capsicum</taxon>
    </lineage>
</organism>
<dbReference type="PANTHER" id="PTHR48102:SF4">
    <property type="entry name" value="CLP PROTEASE REGULATORY SUBUNIT CLPX2, MITOCHONDRIAL"/>
    <property type="match status" value="1"/>
</dbReference>
<dbReference type="Gramene" id="PHT63686">
    <property type="protein sequence ID" value="PHT63686"/>
    <property type="gene ID" value="T459_32508"/>
</dbReference>
<dbReference type="Gene3D" id="3.40.50.300">
    <property type="entry name" value="P-loop containing nucleotide triphosphate hydrolases"/>
    <property type="match status" value="1"/>
</dbReference>
<dbReference type="SUPFAM" id="SSF52540">
    <property type="entry name" value="P-loop containing nucleoside triphosphate hydrolases"/>
    <property type="match status" value="1"/>
</dbReference>
<dbReference type="EMBL" id="AYRZ02000026">
    <property type="protein sequence ID" value="PHT63686.1"/>
    <property type="molecule type" value="Genomic_DNA"/>
</dbReference>
<dbReference type="Proteomes" id="UP000222542">
    <property type="component" value="Unassembled WGS sequence"/>
</dbReference>
<reference evidence="5 6" key="2">
    <citation type="journal article" date="2017" name="Genome Biol.">
        <title>New reference genome sequences of hot pepper reveal the massive evolution of plant disease-resistance genes by retroduplication.</title>
        <authorList>
            <person name="Kim S."/>
            <person name="Park J."/>
            <person name="Yeom S.I."/>
            <person name="Kim Y.M."/>
            <person name="Seo E."/>
            <person name="Kim K.T."/>
            <person name="Kim M.S."/>
            <person name="Lee J.M."/>
            <person name="Cheong K."/>
            <person name="Shin H.S."/>
            <person name="Kim S.B."/>
            <person name="Han K."/>
            <person name="Lee J."/>
            <person name="Park M."/>
            <person name="Lee H.A."/>
            <person name="Lee H.Y."/>
            <person name="Lee Y."/>
            <person name="Oh S."/>
            <person name="Lee J.H."/>
            <person name="Choi E."/>
            <person name="Choi E."/>
            <person name="Lee S.E."/>
            <person name="Jeon J."/>
            <person name="Kim H."/>
            <person name="Choi G."/>
            <person name="Song H."/>
            <person name="Lee J."/>
            <person name="Lee S.C."/>
            <person name="Kwon J.K."/>
            <person name="Lee H.Y."/>
            <person name="Koo N."/>
            <person name="Hong Y."/>
            <person name="Kim R.W."/>
            <person name="Kang W.H."/>
            <person name="Huh J.H."/>
            <person name="Kang B.C."/>
            <person name="Yang T.J."/>
            <person name="Lee Y.H."/>
            <person name="Bennetzen J.L."/>
            <person name="Choi D."/>
        </authorList>
    </citation>
    <scope>NUCLEOTIDE SEQUENCE [LARGE SCALE GENOMIC DNA]</scope>
    <source>
        <strain evidence="6">cv. CM334</strain>
    </source>
</reference>
<dbReference type="GO" id="GO:0008233">
    <property type="term" value="F:peptidase activity"/>
    <property type="evidence" value="ECO:0007669"/>
    <property type="project" value="UniProtKB-KW"/>
</dbReference>
<feature type="region of interest" description="Disordered" evidence="3">
    <location>
        <begin position="505"/>
        <end position="541"/>
    </location>
</feature>
<evidence type="ECO:0000256" key="3">
    <source>
        <dbReference type="SAM" id="MobiDB-lite"/>
    </source>
</evidence>
<dbReference type="NCBIfam" id="TIGR00382">
    <property type="entry name" value="clpX"/>
    <property type="match status" value="1"/>
</dbReference>
<dbReference type="AlphaFoldDB" id="A0A2G2Y1Q3"/>
<dbReference type="GO" id="GO:0016887">
    <property type="term" value="F:ATP hydrolysis activity"/>
    <property type="evidence" value="ECO:0000318"/>
    <property type="project" value="GO_Central"/>
</dbReference>
<dbReference type="Pfam" id="PF07724">
    <property type="entry name" value="AAA_2"/>
    <property type="match status" value="1"/>
</dbReference>
<dbReference type="SMART" id="SM01086">
    <property type="entry name" value="ClpB_D2-small"/>
    <property type="match status" value="1"/>
</dbReference>
<evidence type="ECO:0000313" key="6">
    <source>
        <dbReference type="Proteomes" id="UP000222542"/>
    </source>
</evidence>
<dbReference type="InterPro" id="IPR003959">
    <property type="entry name" value="ATPase_AAA_core"/>
</dbReference>
<dbReference type="GO" id="GO:0005759">
    <property type="term" value="C:mitochondrial matrix"/>
    <property type="evidence" value="ECO:0000318"/>
    <property type="project" value="GO_Central"/>
</dbReference>
<keyword evidence="6" id="KW-1185">Reference proteome</keyword>
<keyword evidence="1" id="KW-0547">Nucleotide-binding</keyword>
<evidence type="ECO:0000313" key="5">
    <source>
        <dbReference type="EMBL" id="PHT63686.1"/>
    </source>
</evidence>
<proteinExistence type="predicted"/>